<dbReference type="InterPro" id="IPR025103">
    <property type="entry name" value="DUF4011"/>
</dbReference>
<dbReference type="PANTHER" id="PTHR10887:SF495">
    <property type="entry name" value="HELICASE SENATAXIN ISOFORM X1-RELATED"/>
    <property type="match status" value="1"/>
</dbReference>
<dbReference type="InterPro" id="IPR027417">
    <property type="entry name" value="P-loop_NTPase"/>
</dbReference>
<comment type="caution">
    <text evidence="6">The sequence shown here is derived from an EMBL/GenBank/DDBJ whole genome shotgun (WGS) entry which is preliminary data.</text>
</comment>
<dbReference type="RefSeq" id="WP_068219472.1">
    <property type="nucleotide sequence ID" value="NZ_CP139724.1"/>
</dbReference>
<feature type="domain" description="DUF3320" evidence="2">
    <location>
        <begin position="1754"/>
        <end position="1798"/>
    </location>
</feature>
<dbReference type="FunFam" id="3.40.960.10:FF:000002">
    <property type="entry name" value="DNA helicase related protein"/>
    <property type="match status" value="1"/>
</dbReference>
<keyword evidence="7" id="KW-1185">Reference proteome</keyword>
<dbReference type="Gene3D" id="3.40.50.300">
    <property type="entry name" value="P-loop containing nucleotide triphosphate hydrolases"/>
    <property type="match status" value="3"/>
</dbReference>
<dbReference type="SUPFAM" id="SSF52540">
    <property type="entry name" value="P-loop containing nucleoside triphosphate hydrolases"/>
    <property type="match status" value="1"/>
</dbReference>
<dbReference type="Pfam" id="PF18741">
    <property type="entry name" value="MTES_1575"/>
    <property type="match status" value="1"/>
</dbReference>
<dbReference type="InterPro" id="IPR021754">
    <property type="entry name" value="DUF3320"/>
</dbReference>
<dbReference type="GO" id="GO:0004386">
    <property type="term" value="F:helicase activity"/>
    <property type="evidence" value="ECO:0007669"/>
    <property type="project" value="InterPro"/>
</dbReference>
<evidence type="ECO:0000313" key="7">
    <source>
        <dbReference type="Proteomes" id="UP000075606"/>
    </source>
</evidence>
<feature type="domain" description="DNA2/NAM7 helicase helicase" evidence="3">
    <location>
        <begin position="1300"/>
        <end position="1343"/>
    </location>
</feature>
<organism evidence="6 7">
    <name type="scientific">Roseivirga spongicola</name>
    <dbReference type="NCBI Taxonomy" id="333140"/>
    <lineage>
        <taxon>Bacteria</taxon>
        <taxon>Pseudomonadati</taxon>
        <taxon>Bacteroidota</taxon>
        <taxon>Cytophagia</taxon>
        <taxon>Cytophagales</taxon>
        <taxon>Roseivirgaceae</taxon>
        <taxon>Roseivirga</taxon>
    </lineage>
</organism>
<reference evidence="6 7" key="1">
    <citation type="submission" date="2016-01" db="EMBL/GenBank/DDBJ databases">
        <title>Genome sequencing of Roseivirga spongicola UST030701-084.</title>
        <authorList>
            <person name="Selvaratnam C."/>
            <person name="Thevarajoo S."/>
            <person name="Goh K.M."/>
            <person name="Ee R."/>
            <person name="Chan K.-G."/>
            <person name="Chong C.S."/>
        </authorList>
    </citation>
    <scope>NUCLEOTIDE SEQUENCE [LARGE SCALE GENOMIC DNA]</scope>
    <source>
        <strain evidence="6 7">UST030701-084</strain>
    </source>
</reference>
<dbReference type="Pfam" id="PF13087">
    <property type="entry name" value="AAA_12"/>
    <property type="match status" value="1"/>
</dbReference>
<keyword evidence="1" id="KW-0175">Coiled coil</keyword>
<dbReference type="FunFam" id="3.40.50.300:FF:002063">
    <property type="entry name" value="DNA helicase related protein"/>
    <property type="match status" value="1"/>
</dbReference>
<dbReference type="InterPro" id="IPR045055">
    <property type="entry name" value="DNA2/NAM7-like"/>
</dbReference>
<dbReference type="Pfam" id="PF13195">
    <property type="entry name" value="DUF4011"/>
    <property type="match status" value="1"/>
</dbReference>
<dbReference type="InterPro" id="IPR047187">
    <property type="entry name" value="SF1_C_Upf1"/>
</dbReference>
<dbReference type="InterPro" id="IPR041677">
    <property type="entry name" value="DNA2/NAM7_AAA_11"/>
</dbReference>
<feature type="domain" description="DNA2/NAM7 helicase helicase" evidence="3">
    <location>
        <begin position="654"/>
        <end position="766"/>
    </location>
</feature>
<dbReference type="EMBL" id="LRPC01000012">
    <property type="protein sequence ID" value="KYG75722.1"/>
    <property type="molecule type" value="Genomic_DNA"/>
</dbReference>
<dbReference type="Gene3D" id="3.10.620.30">
    <property type="match status" value="1"/>
</dbReference>
<protein>
    <recommendedName>
        <fullName evidence="8">DNA helicase</fullName>
    </recommendedName>
</protein>
<evidence type="ECO:0000313" key="6">
    <source>
        <dbReference type="EMBL" id="KYG75722.1"/>
    </source>
</evidence>
<dbReference type="Pfam" id="PF11784">
    <property type="entry name" value="DUF3320"/>
    <property type="match status" value="1"/>
</dbReference>
<dbReference type="InterPro" id="IPR041679">
    <property type="entry name" value="DNA2/NAM7-like_C"/>
</dbReference>
<evidence type="ECO:0000259" key="2">
    <source>
        <dbReference type="Pfam" id="PF11784"/>
    </source>
</evidence>
<evidence type="ECO:0008006" key="8">
    <source>
        <dbReference type="Google" id="ProtNLM"/>
    </source>
</evidence>
<dbReference type="CDD" id="cd18808">
    <property type="entry name" value="SF1_C_Upf1"/>
    <property type="match status" value="1"/>
</dbReference>
<dbReference type="Gene3D" id="3.40.960.10">
    <property type="entry name" value="VSR Endonuclease"/>
    <property type="match status" value="1"/>
</dbReference>
<dbReference type="Pfam" id="PF13086">
    <property type="entry name" value="AAA_11"/>
    <property type="match status" value="2"/>
</dbReference>
<proteinExistence type="predicted"/>
<evidence type="ECO:0000259" key="5">
    <source>
        <dbReference type="Pfam" id="PF18741"/>
    </source>
</evidence>
<dbReference type="PANTHER" id="PTHR10887">
    <property type="entry name" value="DNA2/NAM7 HELICASE FAMILY"/>
    <property type="match status" value="1"/>
</dbReference>
<dbReference type="InterPro" id="IPR011335">
    <property type="entry name" value="Restrct_endonuc-II-like"/>
</dbReference>
<accession>A0A150XAM7</accession>
<evidence type="ECO:0000256" key="1">
    <source>
        <dbReference type="SAM" id="Coils"/>
    </source>
</evidence>
<evidence type="ECO:0000259" key="4">
    <source>
        <dbReference type="Pfam" id="PF13087"/>
    </source>
</evidence>
<dbReference type="Proteomes" id="UP000075606">
    <property type="component" value="Unassembled WGS sequence"/>
</dbReference>
<evidence type="ECO:0000259" key="3">
    <source>
        <dbReference type="Pfam" id="PF13086"/>
    </source>
</evidence>
<dbReference type="InterPro" id="IPR049468">
    <property type="entry name" value="Restrct_endonuc-II-like_dom"/>
</dbReference>
<name>A0A150XAM7_9BACT</name>
<sequence length="1916" mass="218409">MNLQLQINYHFRMNLALLQNKVPLVRAIYLKNTGDTPFEGLKLKITSDPEDVLSFETNLSSIAVEEEFVVMNPDIKYSRHFFNRVSEKIFGRLLFEVSDAEGGVISKEEVEIEIEPQNVWLGQEAPLELIASHVMPNSEAVQKIIRGAADILKEKTESSALNGYQSKDRERVHQIAQAVFQSMRRENITYAEPPASFEETGQKVRTPDSILQHSMGTCLDLSLLYQACLEQVGVNSILFLISGHAFVGFWLEDKFLPRALEEDPQFFRKRKELDEMAVLDVTGVTSDGDVSFGMLEKQAEGFLLDENEFVCGIDLTYCRRHARIHPINDFNAEKIKQNEEREKREGSIDLEERRFKSFELPEDVQARAGELDKWKDKLLDLSFRNRLLNFRDNRSTVEILCHSPGEMEDILADGAAFEILPSPKQSALSEQRTDKAEILADQITLSFERKKLLTTVSEEKFQSTLTSLYRSVVNAEEETGANTLFLALGVLAWKESDSSEVVRRSPLLLLPVNLNKKSVGGKFSLTLRDDDTVMNHTLLQKLLRDFGMKFPGLEPLPEDESGVNVPLIFDIIRKVIRDKRGWEVKEEVWLSEFSFQKFLMWKELDKHYEEMLESPVIRRVMTSETPKDSPSFIEEQHVEQMHHPKDVYCPLSADSSQMAAVLSAANGNSFVLQGPPGTGKSQTIANMIAHCVGIGKRVLFVSEKKVALEVVYRRLQEIGIGPFCLELHSKKSEKKEVVRSFYEALEFTSPNINGGWEQVAGELKTSRDGLNEYFKELHHKSTSGITAYKAFGVASRKKGVENVDLQFDSFLEYPESKLNELQVKVKTWKEYADVLTDHEYKAWSFVGRDNWSSEVEDAVVSELKAILKDLAHISNLEDDVSKKFPIVKSWSANNWRSVGLLAKNLLAPPALTSSFLKQTDFAQFQKELNDNVDHLKNQAELREKLDKEFQPQIYQENFYQLKQQLDKSNEGFFISKFFKKRKLKGYLRKLVKGKVGDLSGYGKLLETGIAYQEGKTKEEQSQQFAKEIFGQEYLLGKDEELRKAMAWLYEVYTEMMNLFSSDLESLKAGRGFITDIVENRELILVSGGDTKRELSEIQDFAENFQKRLEGLSNNLQLKSDLYEEPVAQLKSSLDSLLDTFSLFRDVIAMNVLKRELCENGLDQLFGKVDQGEISKSEIEKVFAYNFHRQWLNEKNAATKVLESTTGLQLNNLDSDFKKSDHKYRSMTEKALASKIADSKPPMGSFVLPDSPVGLIKKEYNKSRRHMPIRKFLDTISPVAKSLKPCYMMSPMSVSQYLPVAPEFDIVIFDEASQIPPWDAIGAMSRGKQAIIVGDTKQLPPTAFFSMNSEDNNDEKIDCESVLEMFGGLYPEMLLKWHYRSRSESLISFSNHHIYDNRLHTFPACFTEDDKVSLKIIEGEKAFYDRSKSRTNIGEAQEVVNEIFTRLKNEEDSNSIGVVTFSSAQANLISDLIDSQLQLEPQYEYCFDVTNPEYVFVKNLENVQGDERDVILFSVGYGKDANGKINKNFGPLNNSGGERRLNVAVTRARTEVKIFTNFHPREFDVSGSSSEGLRLLKEYLLYAQDGHTALLREETVSIEDSFDSPFEKEVASKLREKGWEVRTQIGVGGYRIDLGVVHPEYSGQFLAGIECDGARYHSARSARDRDILRQAVLEGLGWNVLRVWSTDWWYDSDKCIDRLDGQLKELQMMIHENMPTINETREELIDEADLNQEDEQIASVSDYNPNLVVLNPEGDFFDNNKLVESHVREVVEKLAPISKEECYTIVSRAWGFSKKGNRILQYLESCTKGIHQTKSENQIYLWNLPNQVEEVTELRLPTEGEQRHPTTVAPEELVHGILLILKSNIEVSKEVLLKEVAKMLGYSRISKENMKAMEPALKLLEKNGAVTCQNEVVTLIS</sequence>
<feature type="domain" description="Restriction endonuclease type II-like" evidence="5">
    <location>
        <begin position="1605"/>
        <end position="1700"/>
    </location>
</feature>
<feature type="domain" description="DNA2/NAM7 helicase-like C-terminal" evidence="4">
    <location>
        <begin position="1370"/>
        <end position="1556"/>
    </location>
</feature>
<dbReference type="SUPFAM" id="SSF52980">
    <property type="entry name" value="Restriction endonuclease-like"/>
    <property type="match status" value="1"/>
</dbReference>
<feature type="coiled-coil region" evidence="1">
    <location>
        <begin position="1094"/>
        <end position="1121"/>
    </location>
</feature>
<gene>
    <name evidence="6" type="ORF">AWW68_07760</name>
</gene>